<sequence length="99" mass="9897">MMMMMRKVLVLVLAVAMVASGGGGVVGVAGAGCNAGQLTVCAGAIAGGARPTAACCSSLRAQQGCFCQFAKDPRYGRYVNSPNARKAVSSCGIALPTCH</sequence>
<dbReference type="EnsemblPlants" id="ORGLA03G0006800.1">
    <property type="protein sequence ID" value="ORGLA03G0006800.1"/>
    <property type="gene ID" value="ORGLA03G0006800"/>
</dbReference>
<reference evidence="6 7" key="2">
    <citation type="submission" date="2018-04" db="EMBL/GenBank/DDBJ databases">
        <title>OglaRS2 (Oryza glaberrima Reference Sequence Version 2).</title>
        <authorList>
            <person name="Zhang J."/>
            <person name="Kudrna D."/>
            <person name="Lee S."/>
            <person name="Talag J."/>
            <person name="Rajasekar S."/>
            <person name="Wing R.A."/>
        </authorList>
    </citation>
    <scope>NUCLEOTIDE SEQUENCE [LARGE SCALE GENOMIC DNA]</scope>
    <source>
        <strain evidence="6 7">cv. IRGC 96717</strain>
    </source>
</reference>
<dbReference type="InterPro" id="IPR016140">
    <property type="entry name" value="Bifunc_inhib/LTP/seed_store"/>
</dbReference>
<dbReference type="PANTHER" id="PTHR33214:SF34">
    <property type="entry name" value="NON-SPECIFIC LIPID-TRANSFER PROTEIN 2"/>
    <property type="match status" value="1"/>
</dbReference>
<dbReference type="Proteomes" id="UP000007306">
    <property type="component" value="Chromosome 3"/>
</dbReference>
<evidence type="ECO:0000313" key="7">
    <source>
        <dbReference type="Proteomes" id="UP000007306"/>
    </source>
</evidence>
<dbReference type="PANTHER" id="PTHR33214">
    <property type="entry name" value="BIFUNCTIONAL INHIBITOR/LIPID-TRANSFER PROTEIN/SEED STORAGE 2S ALBUMIN SUPERFAMILY PROTEIN"/>
    <property type="match status" value="1"/>
</dbReference>
<evidence type="ECO:0000256" key="1">
    <source>
        <dbReference type="ARBA" id="ARBA00009707"/>
    </source>
</evidence>
<evidence type="ECO:0000256" key="3">
    <source>
        <dbReference type="ARBA" id="ARBA00023121"/>
    </source>
</evidence>
<dbReference type="Gramene" id="ORGLA03G0006800.1">
    <property type="protein sequence ID" value="ORGLA03G0006800.1"/>
    <property type="gene ID" value="ORGLA03G0006800"/>
</dbReference>
<proteinExistence type="inferred from homology"/>
<evidence type="ECO:0000259" key="5">
    <source>
        <dbReference type="Pfam" id="PF00234"/>
    </source>
</evidence>
<organism evidence="6 7">
    <name type="scientific">Oryza glaberrima</name>
    <name type="common">African rice</name>
    <dbReference type="NCBI Taxonomy" id="4538"/>
    <lineage>
        <taxon>Eukaryota</taxon>
        <taxon>Viridiplantae</taxon>
        <taxon>Streptophyta</taxon>
        <taxon>Embryophyta</taxon>
        <taxon>Tracheophyta</taxon>
        <taxon>Spermatophyta</taxon>
        <taxon>Magnoliopsida</taxon>
        <taxon>Liliopsida</taxon>
        <taxon>Poales</taxon>
        <taxon>Poaceae</taxon>
        <taxon>BOP clade</taxon>
        <taxon>Oryzoideae</taxon>
        <taxon>Oryzeae</taxon>
        <taxon>Oryzinae</taxon>
        <taxon>Oryza</taxon>
    </lineage>
</organism>
<feature type="domain" description="Bifunctional inhibitor/plant lipid transfer protein/seed storage helical" evidence="5">
    <location>
        <begin position="35"/>
        <end position="98"/>
    </location>
</feature>
<dbReference type="STRING" id="4538.I1P6S2"/>
<feature type="chain" id="PRO_5003649560" description="Bifunctional inhibitor/plant lipid transfer protein/seed storage helical domain-containing protein" evidence="4">
    <location>
        <begin position="24"/>
        <end position="99"/>
    </location>
</feature>
<feature type="signal peptide" evidence="4">
    <location>
        <begin position="1"/>
        <end position="23"/>
    </location>
</feature>
<accession>I1P6S2</accession>
<dbReference type="GO" id="GO:0006869">
    <property type="term" value="P:lipid transport"/>
    <property type="evidence" value="ECO:0007669"/>
    <property type="project" value="InterPro"/>
</dbReference>
<dbReference type="RefSeq" id="XP_052149856.1">
    <property type="nucleotide sequence ID" value="XM_052293896.1"/>
</dbReference>
<keyword evidence="3" id="KW-0446">Lipid-binding</keyword>
<dbReference type="OMA" id="ACDAKQL"/>
<dbReference type="InterPro" id="IPR033872">
    <property type="entry name" value="nsLTP2"/>
</dbReference>
<gene>
    <name evidence="6" type="primary">LOC127768340</name>
</gene>
<keyword evidence="2" id="KW-0813">Transport</keyword>
<comment type="similarity">
    <text evidence="1">Belongs to the plant LTP family. B11E subfamily.</text>
</comment>
<keyword evidence="4" id="KW-0732">Signal</keyword>
<evidence type="ECO:0000313" key="6">
    <source>
        <dbReference type="EnsemblPlants" id="ORGLA03G0006800.1"/>
    </source>
</evidence>
<evidence type="ECO:0000256" key="2">
    <source>
        <dbReference type="ARBA" id="ARBA00022448"/>
    </source>
</evidence>
<dbReference type="CDD" id="cd01959">
    <property type="entry name" value="nsLTP2"/>
    <property type="match status" value="1"/>
</dbReference>
<protein>
    <recommendedName>
        <fullName evidence="5">Bifunctional inhibitor/plant lipid transfer protein/seed storage helical domain-containing protein</fullName>
    </recommendedName>
</protein>
<dbReference type="PROSITE" id="PS51257">
    <property type="entry name" value="PROKAR_LIPOPROTEIN"/>
    <property type="match status" value="1"/>
</dbReference>
<dbReference type="AlphaFoldDB" id="I1P6S2"/>
<reference evidence="6" key="1">
    <citation type="submission" date="2015-06" db="UniProtKB">
        <authorList>
            <consortium name="EnsemblPlants"/>
        </authorList>
    </citation>
    <scope>IDENTIFICATION</scope>
</reference>
<dbReference type="GeneID" id="127768340"/>
<dbReference type="eggNOG" id="ENOG502S3N0">
    <property type="taxonomic scope" value="Eukaryota"/>
</dbReference>
<dbReference type="HOGENOM" id="CLU_158223_2_0_1"/>
<dbReference type="Gene3D" id="1.10.110.10">
    <property type="entry name" value="Plant lipid-transfer and hydrophobic proteins"/>
    <property type="match status" value="1"/>
</dbReference>
<dbReference type="Pfam" id="PF00234">
    <property type="entry name" value="Tryp_alpha_amyl"/>
    <property type="match status" value="1"/>
</dbReference>
<evidence type="ECO:0000256" key="4">
    <source>
        <dbReference type="SAM" id="SignalP"/>
    </source>
</evidence>
<keyword evidence="7" id="KW-1185">Reference proteome</keyword>
<dbReference type="InterPro" id="IPR036312">
    <property type="entry name" value="Bifun_inhib/LTP/seed_sf"/>
</dbReference>
<dbReference type="GO" id="GO:0008289">
    <property type="term" value="F:lipid binding"/>
    <property type="evidence" value="ECO:0007669"/>
    <property type="project" value="UniProtKB-KW"/>
</dbReference>
<dbReference type="SUPFAM" id="SSF47699">
    <property type="entry name" value="Bifunctional inhibitor/lipid-transfer protein/seed storage 2S albumin"/>
    <property type="match status" value="1"/>
</dbReference>
<name>I1P6S2_ORYGL</name>